<dbReference type="InterPro" id="IPR036908">
    <property type="entry name" value="RlpA-like_sf"/>
</dbReference>
<proteinExistence type="inferred from homology"/>
<sequence>MKHGWVLLAAALSGCAGGDYRPVSDAAVKIGAPYRVRGTTYVPAVDPSYDMLGLASWYGSESGRRTANGERFRPGGVSAAHTTLPLPSYVEVTALDTGRRILVRVNDRGPFAGRRRILDLSKGAAEALGARGQGVVPVRVRVVSPSERDRARLRRGKAARELPPVDEATRANLRAQLRASGL</sequence>
<evidence type="ECO:0000313" key="6">
    <source>
        <dbReference type="EMBL" id="KZE17753.1"/>
    </source>
</evidence>
<comment type="caution">
    <text evidence="6">The sequence shown here is derived from an EMBL/GenBank/DDBJ whole genome shotgun (WGS) entry which is preliminary data.</text>
</comment>
<keyword evidence="3" id="KW-0472">Membrane</keyword>
<dbReference type="PANTHER" id="PTHR34183">
    <property type="entry name" value="ENDOLYTIC PEPTIDOGLYCAN TRANSGLYCOSYLASE RLPA"/>
    <property type="match status" value="1"/>
</dbReference>
<dbReference type="Proteomes" id="UP000076609">
    <property type="component" value="Unassembled WGS sequence"/>
</dbReference>
<dbReference type="NCBIfam" id="TIGR00413">
    <property type="entry name" value="rlpA"/>
    <property type="match status" value="1"/>
</dbReference>
<dbReference type="InterPro" id="IPR034718">
    <property type="entry name" value="RlpA"/>
</dbReference>
<comment type="similarity">
    <text evidence="3 4">Belongs to the RlpA family.</text>
</comment>
<accession>A0ABR5YEN2</accession>
<keyword evidence="3" id="KW-0564">Palmitate</keyword>
<dbReference type="InterPro" id="IPR012997">
    <property type="entry name" value="RplA"/>
</dbReference>
<dbReference type="CDD" id="cd22268">
    <property type="entry name" value="DPBB_RlpA-like"/>
    <property type="match status" value="1"/>
</dbReference>
<dbReference type="SUPFAM" id="SSF50685">
    <property type="entry name" value="Barwin-like endoglucanases"/>
    <property type="match status" value="1"/>
</dbReference>
<gene>
    <name evidence="3" type="primary">rlpA</name>
    <name evidence="6" type="ORF">AVT10_10535</name>
</gene>
<evidence type="ECO:0000259" key="5">
    <source>
        <dbReference type="Pfam" id="PF03330"/>
    </source>
</evidence>
<dbReference type="PANTHER" id="PTHR34183:SF1">
    <property type="entry name" value="ENDOLYTIC PEPTIDOGLYCAN TRANSGLYCOSYLASE RLPA"/>
    <property type="match status" value="1"/>
</dbReference>
<evidence type="ECO:0000256" key="4">
    <source>
        <dbReference type="RuleBase" id="RU003495"/>
    </source>
</evidence>
<dbReference type="RefSeq" id="WP_066688802.1">
    <property type="nucleotide sequence ID" value="NZ_CP117025.1"/>
</dbReference>
<name>A0ABR5YEN2_9SPHN</name>
<feature type="domain" description="RlpA-like protein double-psi beta-barrel" evidence="5">
    <location>
        <begin position="53"/>
        <end position="140"/>
    </location>
</feature>
<evidence type="ECO:0000256" key="1">
    <source>
        <dbReference type="ARBA" id="ARBA00023239"/>
    </source>
</evidence>
<organism evidence="6 7">
    <name type="scientific">Sphingomonas hankookensis</name>
    <dbReference type="NCBI Taxonomy" id="563996"/>
    <lineage>
        <taxon>Bacteria</taxon>
        <taxon>Pseudomonadati</taxon>
        <taxon>Pseudomonadota</taxon>
        <taxon>Alphaproteobacteria</taxon>
        <taxon>Sphingomonadales</taxon>
        <taxon>Sphingomonadaceae</taxon>
        <taxon>Sphingomonas</taxon>
    </lineage>
</organism>
<keyword evidence="7" id="KW-1185">Reference proteome</keyword>
<keyword evidence="2 3" id="KW-0961">Cell wall biogenesis/degradation</keyword>
<evidence type="ECO:0000256" key="2">
    <source>
        <dbReference type="ARBA" id="ARBA00023316"/>
    </source>
</evidence>
<comment type="function">
    <text evidence="3">Lytic transglycosylase with a strong preference for naked glycan strands that lack stem peptides.</text>
</comment>
<dbReference type="EC" id="4.2.2.-" evidence="3"/>
<comment type="subcellular location">
    <subcellularLocation>
        <location evidence="3">Cell membrane</location>
        <topology evidence="3">Lipid-anchor</topology>
    </subcellularLocation>
</comment>
<dbReference type="Gene3D" id="2.40.40.10">
    <property type="entry name" value="RlpA-like domain"/>
    <property type="match status" value="1"/>
</dbReference>
<dbReference type="InterPro" id="IPR009009">
    <property type="entry name" value="RlpA-like_DPBB"/>
</dbReference>
<dbReference type="PROSITE" id="PS51257">
    <property type="entry name" value="PROKAR_LIPOPROTEIN"/>
    <property type="match status" value="1"/>
</dbReference>
<dbReference type="Pfam" id="PF03330">
    <property type="entry name" value="DPBB_1"/>
    <property type="match status" value="1"/>
</dbReference>
<keyword evidence="3" id="KW-1003">Cell membrane</keyword>
<keyword evidence="3" id="KW-0449">Lipoprotein</keyword>
<dbReference type="HAMAP" id="MF_02071">
    <property type="entry name" value="RlpA"/>
    <property type="match status" value="1"/>
</dbReference>
<evidence type="ECO:0000256" key="3">
    <source>
        <dbReference type="HAMAP-Rule" id="MF_02071"/>
    </source>
</evidence>
<evidence type="ECO:0000313" key="7">
    <source>
        <dbReference type="Proteomes" id="UP000076609"/>
    </source>
</evidence>
<protein>
    <recommendedName>
        <fullName evidence="3">Endolytic peptidoglycan transglycosylase RlpA</fullName>
        <ecNumber evidence="3">4.2.2.-</ecNumber>
    </recommendedName>
</protein>
<reference evidence="7" key="1">
    <citation type="submission" date="2016-01" db="EMBL/GenBank/DDBJ databases">
        <title>Draft genome of Chromobacterium sp. F49.</title>
        <authorList>
            <person name="Hong K.W."/>
        </authorList>
    </citation>
    <scope>NUCLEOTIDE SEQUENCE [LARGE SCALE GENOMIC DNA]</scope>
    <source>
        <strain evidence="7">CN3</strain>
    </source>
</reference>
<keyword evidence="1 3" id="KW-0456">Lyase</keyword>
<dbReference type="EMBL" id="LQQO01000005">
    <property type="protein sequence ID" value="KZE17753.1"/>
    <property type="molecule type" value="Genomic_DNA"/>
</dbReference>